<dbReference type="EnsemblPlants" id="AET4Gv20284400.1">
    <property type="protein sequence ID" value="AET4Gv20284400.1"/>
    <property type="gene ID" value="AET4Gv20284400"/>
</dbReference>
<protein>
    <submittedName>
        <fullName evidence="2">Uncharacterized protein</fullName>
    </submittedName>
</protein>
<evidence type="ECO:0000313" key="3">
    <source>
        <dbReference type="Proteomes" id="UP000015105"/>
    </source>
</evidence>
<reference evidence="2" key="4">
    <citation type="submission" date="2019-03" db="UniProtKB">
        <authorList>
            <consortium name="EnsemblPlants"/>
        </authorList>
    </citation>
    <scope>IDENTIFICATION</scope>
</reference>
<dbReference type="Gramene" id="AET4Gv20284400.1">
    <property type="protein sequence ID" value="AET4Gv20284400.1"/>
    <property type="gene ID" value="AET4Gv20284400"/>
</dbReference>
<keyword evidence="3" id="KW-1185">Reference proteome</keyword>
<proteinExistence type="predicted"/>
<evidence type="ECO:0000256" key="1">
    <source>
        <dbReference type="SAM" id="MobiDB-lite"/>
    </source>
</evidence>
<feature type="region of interest" description="Disordered" evidence="1">
    <location>
        <begin position="27"/>
        <end position="52"/>
    </location>
</feature>
<reference evidence="3" key="2">
    <citation type="journal article" date="2017" name="Nat. Plants">
        <title>The Aegilops tauschii genome reveals multiple impacts of transposons.</title>
        <authorList>
            <person name="Zhao G."/>
            <person name="Zou C."/>
            <person name="Li K."/>
            <person name="Wang K."/>
            <person name="Li T."/>
            <person name="Gao L."/>
            <person name="Zhang X."/>
            <person name="Wang H."/>
            <person name="Yang Z."/>
            <person name="Liu X."/>
            <person name="Jiang W."/>
            <person name="Mao L."/>
            <person name="Kong X."/>
            <person name="Jiao Y."/>
            <person name="Jia J."/>
        </authorList>
    </citation>
    <scope>NUCLEOTIDE SEQUENCE [LARGE SCALE GENOMIC DNA]</scope>
    <source>
        <strain evidence="3">cv. AL8/78</strain>
    </source>
</reference>
<reference evidence="2" key="5">
    <citation type="journal article" date="2021" name="G3 (Bethesda)">
        <title>Aegilops tauschii genome assembly Aet v5.0 features greater sequence contiguity and improved annotation.</title>
        <authorList>
            <person name="Wang L."/>
            <person name="Zhu T."/>
            <person name="Rodriguez J.C."/>
            <person name="Deal K.R."/>
            <person name="Dubcovsky J."/>
            <person name="McGuire P.E."/>
            <person name="Lux T."/>
            <person name="Spannagl M."/>
            <person name="Mayer K.F.X."/>
            <person name="Baldrich P."/>
            <person name="Meyers B.C."/>
            <person name="Huo N."/>
            <person name="Gu Y.Q."/>
            <person name="Zhou H."/>
            <person name="Devos K.M."/>
            <person name="Bennetzen J.L."/>
            <person name="Unver T."/>
            <person name="Budak H."/>
            <person name="Gulick P.J."/>
            <person name="Galiba G."/>
            <person name="Kalapos B."/>
            <person name="Nelson D.R."/>
            <person name="Li P."/>
            <person name="You F.M."/>
            <person name="Luo M.C."/>
            <person name="Dvorak J."/>
        </authorList>
    </citation>
    <scope>NUCLEOTIDE SEQUENCE [LARGE SCALE GENOMIC DNA]</scope>
    <source>
        <strain evidence="2">cv. AL8/78</strain>
    </source>
</reference>
<reference evidence="3" key="1">
    <citation type="journal article" date="2014" name="Science">
        <title>Ancient hybridizations among the ancestral genomes of bread wheat.</title>
        <authorList>
            <consortium name="International Wheat Genome Sequencing Consortium,"/>
            <person name="Marcussen T."/>
            <person name="Sandve S.R."/>
            <person name="Heier L."/>
            <person name="Spannagl M."/>
            <person name="Pfeifer M."/>
            <person name="Jakobsen K.S."/>
            <person name="Wulff B.B."/>
            <person name="Steuernagel B."/>
            <person name="Mayer K.F."/>
            <person name="Olsen O.A."/>
        </authorList>
    </citation>
    <scope>NUCLEOTIDE SEQUENCE [LARGE SCALE GENOMIC DNA]</scope>
    <source>
        <strain evidence="3">cv. AL8/78</strain>
    </source>
</reference>
<sequence>SSCRLHPQPQQPKYPTAPPLLFLRRRRANLEGSGHGGHPRHVARRHHHQEQA</sequence>
<organism evidence="2 3">
    <name type="scientific">Aegilops tauschii subsp. strangulata</name>
    <name type="common">Goatgrass</name>
    <dbReference type="NCBI Taxonomy" id="200361"/>
    <lineage>
        <taxon>Eukaryota</taxon>
        <taxon>Viridiplantae</taxon>
        <taxon>Streptophyta</taxon>
        <taxon>Embryophyta</taxon>
        <taxon>Tracheophyta</taxon>
        <taxon>Spermatophyta</taxon>
        <taxon>Magnoliopsida</taxon>
        <taxon>Liliopsida</taxon>
        <taxon>Poales</taxon>
        <taxon>Poaceae</taxon>
        <taxon>BOP clade</taxon>
        <taxon>Pooideae</taxon>
        <taxon>Triticodae</taxon>
        <taxon>Triticeae</taxon>
        <taxon>Triticinae</taxon>
        <taxon>Aegilops</taxon>
    </lineage>
</organism>
<feature type="compositionally biased region" description="Basic residues" evidence="1">
    <location>
        <begin position="37"/>
        <end position="52"/>
    </location>
</feature>
<evidence type="ECO:0000313" key="2">
    <source>
        <dbReference type="EnsemblPlants" id="AET4Gv20284400.1"/>
    </source>
</evidence>
<dbReference type="Proteomes" id="UP000015105">
    <property type="component" value="Chromosome 4D"/>
</dbReference>
<name>A0A453HSK5_AEGTS</name>
<reference evidence="2" key="3">
    <citation type="journal article" date="2017" name="Nature">
        <title>Genome sequence of the progenitor of the wheat D genome Aegilops tauschii.</title>
        <authorList>
            <person name="Luo M.C."/>
            <person name="Gu Y.Q."/>
            <person name="Puiu D."/>
            <person name="Wang H."/>
            <person name="Twardziok S.O."/>
            <person name="Deal K.R."/>
            <person name="Huo N."/>
            <person name="Zhu T."/>
            <person name="Wang L."/>
            <person name="Wang Y."/>
            <person name="McGuire P.E."/>
            <person name="Liu S."/>
            <person name="Long H."/>
            <person name="Ramasamy R.K."/>
            <person name="Rodriguez J.C."/>
            <person name="Van S.L."/>
            <person name="Yuan L."/>
            <person name="Wang Z."/>
            <person name="Xia Z."/>
            <person name="Xiao L."/>
            <person name="Anderson O.D."/>
            <person name="Ouyang S."/>
            <person name="Liang Y."/>
            <person name="Zimin A.V."/>
            <person name="Pertea G."/>
            <person name="Qi P."/>
            <person name="Bennetzen J.L."/>
            <person name="Dai X."/>
            <person name="Dawson M.W."/>
            <person name="Muller H.G."/>
            <person name="Kugler K."/>
            <person name="Rivarola-Duarte L."/>
            <person name="Spannagl M."/>
            <person name="Mayer K.F.X."/>
            <person name="Lu F.H."/>
            <person name="Bevan M.W."/>
            <person name="Leroy P."/>
            <person name="Li P."/>
            <person name="You F.M."/>
            <person name="Sun Q."/>
            <person name="Liu Z."/>
            <person name="Lyons E."/>
            <person name="Wicker T."/>
            <person name="Salzberg S.L."/>
            <person name="Devos K.M."/>
            <person name="Dvorak J."/>
        </authorList>
    </citation>
    <scope>NUCLEOTIDE SEQUENCE [LARGE SCALE GENOMIC DNA]</scope>
    <source>
        <strain evidence="2">cv. AL8/78</strain>
    </source>
</reference>
<accession>A0A453HSK5</accession>
<dbReference type="AlphaFoldDB" id="A0A453HSK5"/>